<dbReference type="InterPro" id="IPR011051">
    <property type="entry name" value="RmlC_Cupin_sf"/>
</dbReference>
<gene>
    <name evidence="3" type="ORF">G8770_20305</name>
</gene>
<dbReference type="PANTHER" id="PTHR40943:SF1">
    <property type="entry name" value="CYTOPLASMIC PROTEIN"/>
    <property type="match status" value="1"/>
</dbReference>
<dbReference type="InterPro" id="IPR008579">
    <property type="entry name" value="UGlyAH_Cupin_dom"/>
</dbReference>
<accession>A0A9E5MP81</accession>
<comment type="caution">
    <text evidence="3">The sequence shown here is derived from an EMBL/GenBank/DDBJ whole genome shotgun (WGS) entry which is preliminary data.</text>
</comment>
<dbReference type="Pfam" id="PF05899">
    <property type="entry name" value="Cupin_3"/>
    <property type="match status" value="1"/>
</dbReference>
<evidence type="ECO:0000313" key="4">
    <source>
        <dbReference type="Proteomes" id="UP000787472"/>
    </source>
</evidence>
<dbReference type="EMBL" id="JAAONZ010000021">
    <property type="protein sequence ID" value="NHO67896.1"/>
    <property type="molecule type" value="Genomic_DNA"/>
</dbReference>
<evidence type="ECO:0000313" key="3">
    <source>
        <dbReference type="EMBL" id="NHO67896.1"/>
    </source>
</evidence>
<sequence>MNKTALVTLITAFSLTLCGPILADPSDNKEPSVVYPQVMSKSEIAGDIFKRDDMILETSETGRKTYDVVSLLSQDKKFVSGMYRAEAGRFEITEPYGVDEYMHFLQGGVTLTSSDGSVQVIKAGDSVTIPKEWTGVWDTDGYTKIYVIYSPDAPIE</sequence>
<dbReference type="AlphaFoldDB" id="A0A9E5MP81"/>
<protein>
    <submittedName>
        <fullName evidence="3">DUF861 domain-containing protein</fullName>
    </submittedName>
</protein>
<dbReference type="SUPFAM" id="SSF51182">
    <property type="entry name" value="RmlC-like cupins"/>
    <property type="match status" value="1"/>
</dbReference>
<proteinExistence type="predicted"/>
<keyword evidence="4" id="KW-1185">Reference proteome</keyword>
<dbReference type="Proteomes" id="UP000787472">
    <property type="component" value="Unassembled WGS sequence"/>
</dbReference>
<reference evidence="3" key="1">
    <citation type="submission" date="2020-03" db="EMBL/GenBank/DDBJ databases">
        <authorList>
            <person name="Guo F."/>
        </authorList>
    </citation>
    <scope>NUCLEOTIDE SEQUENCE</scope>
    <source>
        <strain evidence="3">JCM 30134</strain>
    </source>
</reference>
<dbReference type="PANTHER" id="PTHR40943">
    <property type="entry name" value="CYTOPLASMIC PROTEIN-RELATED"/>
    <property type="match status" value="1"/>
</dbReference>
<evidence type="ECO:0000259" key="2">
    <source>
        <dbReference type="Pfam" id="PF05899"/>
    </source>
</evidence>
<feature type="signal peptide" evidence="1">
    <location>
        <begin position="1"/>
        <end position="23"/>
    </location>
</feature>
<keyword evidence="1" id="KW-0732">Signal</keyword>
<feature type="domain" description="(S)-ureidoglycine aminohydrolase cupin" evidence="2">
    <location>
        <begin position="73"/>
        <end position="140"/>
    </location>
</feature>
<feature type="chain" id="PRO_5039680337" evidence="1">
    <location>
        <begin position="24"/>
        <end position="156"/>
    </location>
</feature>
<organism evidence="3 4">
    <name type="scientific">Pseudomaricurvus hydrocarbonicus</name>
    <dbReference type="NCBI Taxonomy" id="1470433"/>
    <lineage>
        <taxon>Bacteria</taxon>
        <taxon>Pseudomonadati</taxon>
        <taxon>Pseudomonadota</taxon>
        <taxon>Gammaproteobacteria</taxon>
        <taxon>Cellvibrionales</taxon>
        <taxon>Cellvibrionaceae</taxon>
        <taxon>Pseudomaricurvus</taxon>
    </lineage>
</organism>
<dbReference type="Gene3D" id="2.60.120.10">
    <property type="entry name" value="Jelly Rolls"/>
    <property type="match status" value="1"/>
</dbReference>
<evidence type="ECO:0000256" key="1">
    <source>
        <dbReference type="SAM" id="SignalP"/>
    </source>
</evidence>
<dbReference type="InterPro" id="IPR014710">
    <property type="entry name" value="RmlC-like_jellyroll"/>
</dbReference>
<name>A0A9E5MP81_9GAMM</name>